<dbReference type="Proteomes" id="UP000239863">
    <property type="component" value="Unassembled WGS sequence"/>
</dbReference>
<gene>
    <name evidence="1" type="ORF">BD821_11323</name>
</gene>
<proteinExistence type="predicted"/>
<organism evidence="1 2">
    <name type="scientific">Clostridium algidicarnis DSM 15099</name>
    <dbReference type="NCBI Taxonomy" id="1121295"/>
    <lineage>
        <taxon>Bacteria</taxon>
        <taxon>Bacillati</taxon>
        <taxon>Bacillota</taxon>
        <taxon>Clostridia</taxon>
        <taxon>Eubacteriales</taxon>
        <taxon>Clostridiaceae</taxon>
        <taxon>Clostridium</taxon>
    </lineage>
</organism>
<comment type="caution">
    <text evidence="1">The sequence shown here is derived from an EMBL/GenBank/DDBJ whole genome shotgun (WGS) entry which is preliminary data.</text>
</comment>
<evidence type="ECO:0000313" key="2">
    <source>
        <dbReference type="Proteomes" id="UP000239863"/>
    </source>
</evidence>
<sequence>MKKILAIVGVVCVFLIGFLIFESKTNSYNQAQFDNGIEDHLFGRNLVLDAKVDEFPDLNSVEDNTDIIVVGKKINQEEPTIIYNQEGRIDISYTLSNFLIEKVISGNSFTSGTEIIILENAAYNKKENLTYNIAGYELMKTNNDYLLFLKKSETDPYYLITGVNYGKVPLQNEGNGLKKSLKNANSDYANEVLSEFDHQNSIREEALKKYAPSLK</sequence>
<dbReference type="AlphaFoldDB" id="A0A2S6FW46"/>
<dbReference type="EMBL" id="PTIS01000013">
    <property type="protein sequence ID" value="PPK47803.1"/>
    <property type="molecule type" value="Genomic_DNA"/>
</dbReference>
<reference evidence="1 2" key="1">
    <citation type="submission" date="2018-02" db="EMBL/GenBank/DDBJ databases">
        <title>Genomic Encyclopedia of Archaeal and Bacterial Type Strains, Phase II (KMG-II): from individual species to whole genera.</title>
        <authorList>
            <person name="Goeker M."/>
        </authorList>
    </citation>
    <scope>NUCLEOTIDE SEQUENCE [LARGE SCALE GENOMIC DNA]</scope>
    <source>
        <strain evidence="1 2">DSM 15099</strain>
    </source>
</reference>
<protein>
    <submittedName>
        <fullName evidence="1">Uncharacterized protein</fullName>
    </submittedName>
</protein>
<dbReference type="OrthoDB" id="2620709at2"/>
<accession>A0A2S6FW46</accession>
<name>A0A2S6FW46_9CLOT</name>
<evidence type="ECO:0000313" key="1">
    <source>
        <dbReference type="EMBL" id="PPK47803.1"/>
    </source>
</evidence>
<dbReference type="STRING" id="37659.GCA_000703125_01914"/>
<dbReference type="RefSeq" id="WP_104410256.1">
    <property type="nucleotide sequence ID" value="NZ_PTIS01000013.1"/>
</dbReference>